<evidence type="ECO:0000256" key="1">
    <source>
        <dbReference type="SAM" id="MobiDB-lite"/>
    </source>
</evidence>
<dbReference type="Gramene" id="OB10G23100.1">
    <property type="protein sequence ID" value="OB10G23100.1"/>
    <property type="gene ID" value="OB10G23100"/>
</dbReference>
<dbReference type="PANTHER" id="PTHR36901">
    <property type="entry name" value="F-BOX DOMAIN CONTAINING PROTEIN, EXPRESSED-RELATED"/>
    <property type="match status" value="1"/>
</dbReference>
<dbReference type="PANTHER" id="PTHR36901:SF1">
    <property type="entry name" value="F-BOX DOMAIN CONTAINING PROTEIN, EXPRESSED"/>
    <property type="match status" value="1"/>
</dbReference>
<evidence type="ECO:0000259" key="2">
    <source>
        <dbReference type="Pfam" id="PF03478"/>
    </source>
</evidence>
<protein>
    <recommendedName>
        <fullName evidence="2">KIB1-4 beta-propeller domain-containing protein</fullName>
    </recommendedName>
</protein>
<dbReference type="Proteomes" id="UP000006038">
    <property type="component" value="Chromosome 10"/>
</dbReference>
<reference evidence="3" key="1">
    <citation type="journal article" date="2013" name="Nat. Commun.">
        <title>Whole-genome sequencing of Oryza brachyantha reveals mechanisms underlying Oryza genome evolution.</title>
        <authorList>
            <person name="Chen J."/>
            <person name="Huang Q."/>
            <person name="Gao D."/>
            <person name="Wang J."/>
            <person name="Lang Y."/>
            <person name="Liu T."/>
            <person name="Li B."/>
            <person name="Bai Z."/>
            <person name="Luis Goicoechea J."/>
            <person name="Liang C."/>
            <person name="Chen C."/>
            <person name="Zhang W."/>
            <person name="Sun S."/>
            <person name="Liao Y."/>
            <person name="Zhang X."/>
            <person name="Yang L."/>
            <person name="Song C."/>
            <person name="Wang M."/>
            <person name="Shi J."/>
            <person name="Liu G."/>
            <person name="Liu J."/>
            <person name="Zhou H."/>
            <person name="Zhou W."/>
            <person name="Yu Q."/>
            <person name="An N."/>
            <person name="Chen Y."/>
            <person name="Cai Q."/>
            <person name="Wang B."/>
            <person name="Liu B."/>
            <person name="Min J."/>
            <person name="Huang Y."/>
            <person name="Wu H."/>
            <person name="Li Z."/>
            <person name="Zhang Y."/>
            <person name="Yin Y."/>
            <person name="Song W."/>
            <person name="Jiang J."/>
            <person name="Jackson S.A."/>
            <person name="Wing R.A."/>
            <person name="Wang J."/>
            <person name="Chen M."/>
        </authorList>
    </citation>
    <scope>NUCLEOTIDE SEQUENCE [LARGE SCALE GENOMIC DNA]</scope>
    <source>
        <strain evidence="3">cv. IRGC 101232</strain>
    </source>
</reference>
<feature type="region of interest" description="Disordered" evidence="1">
    <location>
        <begin position="222"/>
        <end position="248"/>
    </location>
</feature>
<reference evidence="3" key="2">
    <citation type="submission" date="2013-04" db="UniProtKB">
        <authorList>
            <consortium name="EnsemblPlants"/>
        </authorList>
    </citation>
    <scope>IDENTIFICATION</scope>
</reference>
<dbReference type="EnsemblPlants" id="OB10G23100.1">
    <property type="protein sequence ID" value="OB10G23100.1"/>
    <property type="gene ID" value="OB10G23100"/>
</dbReference>
<feature type="domain" description="KIB1-4 beta-propeller" evidence="2">
    <location>
        <begin position="87"/>
        <end position="357"/>
    </location>
</feature>
<dbReference type="Pfam" id="PF03478">
    <property type="entry name" value="Beta-prop_KIB1-4"/>
    <property type="match status" value="1"/>
</dbReference>
<dbReference type="OMA" id="MHDEVAY"/>
<keyword evidence="4" id="KW-1185">Reference proteome</keyword>
<proteinExistence type="predicted"/>
<name>J3N462_ORYBR</name>
<accession>J3N462</accession>
<dbReference type="InterPro" id="IPR005174">
    <property type="entry name" value="KIB1-4_b-propeller"/>
</dbReference>
<organism evidence="3">
    <name type="scientific">Oryza brachyantha</name>
    <name type="common">malo sina</name>
    <dbReference type="NCBI Taxonomy" id="4533"/>
    <lineage>
        <taxon>Eukaryota</taxon>
        <taxon>Viridiplantae</taxon>
        <taxon>Streptophyta</taxon>
        <taxon>Embryophyta</taxon>
        <taxon>Tracheophyta</taxon>
        <taxon>Spermatophyta</taxon>
        <taxon>Magnoliopsida</taxon>
        <taxon>Liliopsida</taxon>
        <taxon>Poales</taxon>
        <taxon>Poaceae</taxon>
        <taxon>BOP clade</taxon>
        <taxon>Oryzoideae</taxon>
        <taxon>Oryzeae</taxon>
        <taxon>Oryzinae</taxon>
        <taxon>Oryza</taxon>
    </lineage>
</organism>
<evidence type="ECO:0000313" key="3">
    <source>
        <dbReference type="EnsemblPlants" id="OB10G23100.1"/>
    </source>
</evidence>
<sequence>MVSRALRPRRAVVAVGVGAGAGRSDWSSLQVDLLRSVLMRLAGDRERARFGAVGSRADDWSGLSAATVSSFWLSQGERGLAPFDVDVPAGSEYLSSSRGYLALWNPLDSPRAITLFNPVTGRRIRLPPIGFFKRWHDVATIVLSDDPDTAEEWSAVAVGFPANSLAWYSSATGEWTPLSFSFAGYAGVEHFRRRFYVAFKSQLCVLELDGGAPAVIPLELQAGNDDDHSSESGCRNNGGSGLRDEDPPSKRIVETHLVECDGELLVVSMHDEVAYNTANSEGVLGNFGRKARHSDDERWVDVHRVQWLEGGAVRLVRVQDLGSHALFVGRNHAFALSPEEFPACRANCIYAVEMQGHPGGLVRVLNFNDDSTEWAFPDEDIFPDDGAGGSPSAAWARRGWVFPKY</sequence>
<dbReference type="HOGENOM" id="CLU_046928_1_0_1"/>
<dbReference type="eggNOG" id="ENOG502R3DJ">
    <property type="taxonomic scope" value="Eukaryota"/>
</dbReference>
<dbReference type="AlphaFoldDB" id="J3N462"/>
<evidence type="ECO:0000313" key="4">
    <source>
        <dbReference type="Proteomes" id="UP000006038"/>
    </source>
</evidence>